<evidence type="ECO:0000256" key="6">
    <source>
        <dbReference type="ARBA" id="ARBA00023125"/>
    </source>
</evidence>
<evidence type="ECO:0000259" key="11">
    <source>
        <dbReference type="PROSITE" id="PS50110"/>
    </source>
</evidence>
<dbReference type="Proteomes" id="UP000706926">
    <property type="component" value="Unassembled WGS sequence"/>
</dbReference>
<dbReference type="Gene3D" id="3.40.50.2300">
    <property type="match status" value="1"/>
</dbReference>
<dbReference type="InterPro" id="IPR011006">
    <property type="entry name" value="CheY-like_superfamily"/>
</dbReference>
<keyword evidence="7" id="KW-0804">Transcription</keyword>
<dbReference type="Pfam" id="PF00072">
    <property type="entry name" value="Response_reg"/>
    <property type="match status" value="1"/>
</dbReference>
<keyword evidence="2" id="KW-0963">Cytoplasm</keyword>
<dbReference type="InterPro" id="IPR051552">
    <property type="entry name" value="HptR"/>
</dbReference>
<evidence type="ECO:0000256" key="1">
    <source>
        <dbReference type="ARBA" id="ARBA00004496"/>
    </source>
</evidence>
<evidence type="ECO:0000256" key="8">
    <source>
        <dbReference type="PROSITE-ProRule" id="PRU00169"/>
    </source>
</evidence>
<evidence type="ECO:0000259" key="10">
    <source>
        <dbReference type="PROSITE" id="PS01124"/>
    </source>
</evidence>
<accession>A0ABS4F7N7</accession>
<evidence type="ECO:0000256" key="4">
    <source>
        <dbReference type="ARBA" id="ARBA00023012"/>
    </source>
</evidence>
<dbReference type="PROSITE" id="PS00041">
    <property type="entry name" value="HTH_ARAC_FAMILY_1"/>
    <property type="match status" value="1"/>
</dbReference>
<evidence type="ECO:0000313" key="13">
    <source>
        <dbReference type="Proteomes" id="UP000706926"/>
    </source>
</evidence>
<dbReference type="InterPro" id="IPR018060">
    <property type="entry name" value="HTH_AraC"/>
</dbReference>
<dbReference type="InterPro" id="IPR001789">
    <property type="entry name" value="Sig_transdc_resp-reg_receiver"/>
</dbReference>
<gene>
    <name evidence="12" type="ORF">J2Z18_001332</name>
</gene>
<feature type="domain" description="Response regulatory" evidence="11">
    <location>
        <begin position="5"/>
        <end position="122"/>
    </location>
</feature>
<keyword evidence="4" id="KW-0902">Two-component regulatory system</keyword>
<comment type="subcellular location">
    <subcellularLocation>
        <location evidence="1">Cytoplasm</location>
    </subcellularLocation>
</comment>
<dbReference type="Pfam" id="PF12833">
    <property type="entry name" value="HTH_18"/>
    <property type="match status" value="1"/>
</dbReference>
<feature type="domain" description="HTH araC/xylS-type" evidence="10">
    <location>
        <begin position="426"/>
        <end position="524"/>
    </location>
</feature>
<keyword evidence="6" id="KW-0238">DNA-binding</keyword>
<keyword evidence="5" id="KW-0805">Transcription regulation</keyword>
<dbReference type="PROSITE" id="PS50110">
    <property type="entry name" value="RESPONSE_REGULATORY"/>
    <property type="match status" value="1"/>
</dbReference>
<comment type="caution">
    <text evidence="12">The sequence shown here is derived from an EMBL/GenBank/DDBJ whole genome shotgun (WGS) entry which is preliminary data.</text>
</comment>
<dbReference type="SMART" id="SM00448">
    <property type="entry name" value="REC"/>
    <property type="match status" value="1"/>
</dbReference>
<keyword evidence="3 8" id="KW-0597">Phosphoprotein</keyword>
<reference evidence="12 13" key="1">
    <citation type="submission" date="2021-03" db="EMBL/GenBank/DDBJ databases">
        <title>Genomic Encyclopedia of Type Strains, Phase IV (KMG-IV): sequencing the most valuable type-strain genomes for metagenomic binning, comparative biology and taxonomic classification.</title>
        <authorList>
            <person name="Goeker M."/>
        </authorList>
    </citation>
    <scope>NUCLEOTIDE SEQUENCE [LARGE SCALE GENOMIC DNA]</scope>
    <source>
        <strain evidence="12 13">DSM 15596</strain>
    </source>
</reference>
<evidence type="ECO:0000256" key="5">
    <source>
        <dbReference type="ARBA" id="ARBA00023015"/>
    </source>
</evidence>
<evidence type="ECO:0000256" key="7">
    <source>
        <dbReference type="ARBA" id="ARBA00023163"/>
    </source>
</evidence>
<name>A0ABS4F7N7_9BACL</name>
<dbReference type="PRINTS" id="PR00032">
    <property type="entry name" value="HTHARAC"/>
</dbReference>
<dbReference type="InterPro" id="IPR020449">
    <property type="entry name" value="Tscrpt_reg_AraC-type_HTH"/>
</dbReference>
<feature type="coiled-coil region" evidence="9">
    <location>
        <begin position="111"/>
        <end position="138"/>
    </location>
</feature>
<evidence type="ECO:0000256" key="9">
    <source>
        <dbReference type="SAM" id="Coils"/>
    </source>
</evidence>
<dbReference type="InterPro" id="IPR009057">
    <property type="entry name" value="Homeodomain-like_sf"/>
</dbReference>
<keyword evidence="13" id="KW-1185">Reference proteome</keyword>
<evidence type="ECO:0000256" key="3">
    <source>
        <dbReference type="ARBA" id="ARBA00022553"/>
    </source>
</evidence>
<dbReference type="InterPro" id="IPR018062">
    <property type="entry name" value="HTH_AraC-typ_CS"/>
</dbReference>
<dbReference type="SUPFAM" id="SSF52172">
    <property type="entry name" value="CheY-like"/>
    <property type="match status" value="1"/>
</dbReference>
<evidence type="ECO:0000256" key="2">
    <source>
        <dbReference type="ARBA" id="ARBA00022490"/>
    </source>
</evidence>
<dbReference type="InterPro" id="IPR041522">
    <property type="entry name" value="CdaR_GGDEF"/>
</dbReference>
<dbReference type="SMART" id="SM00342">
    <property type="entry name" value="HTH_ARAC"/>
    <property type="match status" value="1"/>
</dbReference>
<evidence type="ECO:0000313" key="12">
    <source>
        <dbReference type="EMBL" id="MBP1892256.1"/>
    </source>
</evidence>
<dbReference type="Gene3D" id="1.10.10.60">
    <property type="entry name" value="Homeodomain-like"/>
    <property type="match status" value="2"/>
</dbReference>
<dbReference type="Pfam" id="PF17853">
    <property type="entry name" value="GGDEF_2"/>
    <property type="match status" value="1"/>
</dbReference>
<protein>
    <submittedName>
        <fullName evidence="12">Two-component system response regulator YesN</fullName>
    </submittedName>
</protein>
<dbReference type="PANTHER" id="PTHR42713">
    <property type="entry name" value="HISTIDINE KINASE-RELATED"/>
    <property type="match status" value="1"/>
</dbReference>
<dbReference type="CDD" id="cd17536">
    <property type="entry name" value="REC_YesN-like"/>
    <property type="match status" value="1"/>
</dbReference>
<sequence length="526" mass="61919">MPMYKVLLADDEILDLEGMRSFIPWESLGMEVAAAVNNGFAAWEVLEKEPVDILVTDVRMPNMTGIELAQKAQKMNEELQVIFVSGYQDFSYVKQAIALKACNYVLKPMEDEELIEALTKVKQELDRLRERKETERAYQQMVPILKNQYFLQILQKPYDGAMLEIIEREYRLNEIEWPVRVALLEIDDVSTWRSSYEERKKGTRVNEQFFAKLHMLLEQAGFRHVCKVTDQRMAVLLDSKHDKPDIQLLLEQLKDDYALTVTVGEGGVANQLEQLHASYLTAVEALDYKMFRGKGQWILYHEVPTEDREDAKILDIRLDSLFTAMTNYDIVRIHDEIEAIQALASNIRSKFTIRNLAIYIIMKLDAHLHTMHEDLFRMLGIDLKNLDILMQFETMNDIFAWLRMKVFEISEQLNFRQHSRNGRLVEDIISNIRERMHENITLRDMANRFSFSPNYLGVLFKEETGYNFSDYVIKLRMERAKELLVTTKLKIYEIASQTGYQYLPYFSRQFKEMYGMTPLEYRRKHA</sequence>
<dbReference type="PANTHER" id="PTHR42713:SF3">
    <property type="entry name" value="TRANSCRIPTIONAL REGULATORY PROTEIN HPTR"/>
    <property type="match status" value="1"/>
</dbReference>
<organism evidence="12 13">
    <name type="scientific">Paenibacillus lactis</name>
    <dbReference type="NCBI Taxonomy" id="228574"/>
    <lineage>
        <taxon>Bacteria</taxon>
        <taxon>Bacillati</taxon>
        <taxon>Bacillota</taxon>
        <taxon>Bacilli</taxon>
        <taxon>Bacillales</taxon>
        <taxon>Paenibacillaceae</taxon>
        <taxon>Paenibacillus</taxon>
    </lineage>
</organism>
<dbReference type="PROSITE" id="PS01124">
    <property type="entry name" value="HTH_ARAC_FAMILY_2"/>
    <property type="match status" value="1"/>
</dbReference>
<proteinExistence type="predicted"/>
<keyword evidence="9" id="KW-0175">Coiled coil</keyword>
<feature type="modified residue" description="4-aspartylphosphate" evidence="8">
    <location>
        <position position="57"/>
    </location>
</feature>
<dbReference type="EMBL" id="JAGGKI010000003">
    <property type="protein sequence ID" value="MBP1892256.1"/>
    <property type="molecule type" value="Genomic_DNA"/>
</dbReference>
<dbReference type="SUPFAM" id="SSF46689">
    <property type="entry name" value="Homeodomain-like"/>
    <property type="match status" value="2"/>
</dbReference>